<keyword evidence="3" id="KW-1185">Reference proteome</keyword>
<feature type="compositionally biased region" description="Polar residues" evidence="1">
    <location>
        <begin position="14"/>
        <end position="26"/>
    </location>
</feature>
<feature type="compositionally biased region" description="Basic and acidic residues" evidence="1">
    <location>
        <begin position="1"/>
        <end position="11"/>
    </location>
</feature>
<reference evidence="2 3" key="1">
    <citation type="journal article" date="2019" name="PLoS Biol.">
        <title>Sex chromosomes control vertical transmission of feminizing Wolbachia symbionts in an isopod.</title>
        <authorList>
            <person name="Becking T."/>
            <person name="Chebbi M.A."/>
            <person name="Giraud I."/>
            <person name="Moumen B."/>
            <person name="Laverre T."/>
            <person name="Caubet Y."/>
            <person name="Peccoud J."/>
            <person name="Gilbert C."/>
            <person name="Cordaux R."/>
        </authorList>
    </citation>
    <scope>NUCLEOTIDE SEQUENCE [LARGE SCALE GENOMIC DNA]</scope>
    <source>
        <strain evidence="2">ANa2</strain>
        <tissue evidence="2">Whole body excluding digestive tract and cuticle</tissue>
    </source>
</reference>
<evidence type="ECO:0000313" key="2">
    <source>
        <dbReference type="EMBL" id="KAB7494846.1"/>
    </source>
</evidence>
<feature type="non-terminal residue" evidence="2">
    <location>
        <position position="89"/>
    </location>
</feature>
<dbReference type="AlphaFoldDB" id="A0A5N5SLG7"/>
<protein>
    <submittedName>
        <fullName evidence="2">Uncharacterized protein</fullName>
    </submittedName>
</protein>
<accession>A0A5N5SLG7</accession>
<sequence>MNPEGKNKIENDVTDFSTETKTSQFTKSEELQNREINLVNVFVKEEYIENEERYICDAHQRNDMLQKLNSDDSSVESPDCNEGEEKVFL</sequence>
<evidence type="ECO:0000313" key="3">
    <source>
        <dbReference type="Proteomes" id="UP000326759"/>
    </source>
</evidence>
<feature type="region of interest" description="Disordered" evidence="1">
    <location>
        <begin position="1"/>
        <end position="27"/>
    </location>
</feature>
<organism evidence="2 3">
    <name type="scientific">Armadillidium nasatum</name>
    <dbReference type="NCBI Taxonomy" id="96803"/>
    <lineage>
        <taxon>Eukaryota</taxon>
        <taxon>Metazoa</taxon>
        <taxon>Ecdysozoa</taxon>
        <taxon>Arthropoda</taxon>
        <taxon>Crustacea</taxon>
        <taxon>Multicrustacea</taxon>
        <taxon>Malacostraca</taxon>
        <taxon>Eumalacostraca</taxon>
        <taxon>Peracarida</taxon>
        <taxon>Isopoda</taxon>
        <taxon>Oniscidea</taxon>
        <taxon>Crinocheta</taxon>
        <taxon>Armadillidiidae</taxon>
        <taxon>Armadillidium</taxon>
    </lineage>
</organism>
<dbReference type="Proteomes" id="UP000326759">
    <property type="component" value="Unassembled WGS sequence"/>
</dbReference>
<name>A0A5N5SLG7_9CRUS</name>
<dbReference type="EMBL" id="SEYY01023463">
    <property type="protein sequence ID" value="KAB7494846.1"/>
    <property type="molecule type" value="Genomic_DNA"/>
</dbReference>
<comment type="caution">
    <text evidence="2">The sequence shown here is derived from an EMBL/GenBank/DDBJ whole genome shotgun (WGS) entry which is preliminary data.</text>
</comment>
<gene>
    <name evidence="2" type="ORF">Anas_10637</name>
</gene>
<feature type="compositionally biased region" description="Polar residues" evidence="1">
    <location>
        <begin position="67"/>
        <end position="76"/>
    </location>
</feature>
<evidence type="ECO:0000256" key="1">
    <source>
        <dbReference type="SAM" id="MobiDB-lite"/>
    </source>
</evidence>
<feature type="region of interest" description="Disordered" evidence="1">
    <location>
        <begin position="67"/>
        <end position="89"/>
    </location>
</feature>
<proteinExistence type="predicted"/>